<keyword evidence="2" id="KW-1003">Cell membrane</keyword>
<feature type="transmembrane region" description="Helical" evidence="6">
    <location>
        <begin position="47"/>
        <end position="66"/>
    </location>
</feature>
<feature type="transmembrane region" description="Helical" evidence="6">
    <location>
        <begin position="295"/>
        <end position="313"/>
    </location>
</feature>
<feature type="transmembrane region" description="Helical" evidence="6">
    <location>
        <begin position="86"/>
        <end position="107"/>
    </location>
</feature>
<dbReference type="InterPro" id="IPR050833">
    <property type="entry name" value="Poly_Biosynth_Transport"/>
</dbReference>
<evidence type="ECO:0000256" key="4">
    <source>
        <dbReference type="ARBA" id="ARBA00022989"/>
    </source>
</evidence>
<feature type="transmembrane region" description="Helical" evidence="6">
    <location>
        <begin position="412"/>
        <end position="430"/>
    </location>
</feature>
<evidence type="ECO:0000256" key="1">
    <source>
        <dbReference type="ARBA" id="ARBA00004651"/>
    </source>
</evidence>
<evidence type="ECO:0000256" key="6">
    <source>
        <dbReference type="SAM" id="Phobius"/>
    </source>
</evidence>
<feature type="transmembrane region" description="Helical" evidence="6">
    <location>
        <begin position="353"/>
        <end position="373"/>
    </location>
</feature>
<feature type="transmembrane region" description="Helical" evidence="6">
    <location>
        <begin position="379"/>
        <end position="400"/>
    </location>
</feature>
<reference evidence="7" key="1">
    <citation type="submission" date="2019-11" db="EMBL/GenBank/DDBJ databases">
        <authorList>
            <person name="Feng L."/>
        </authorList>
    </citation>
    <scope>NUCLEOTIDE SEQUENCE</scope>
    <source>
        <strain evidence="7">BhanseniiLFYP23</strain>
    </source>
</reference>
<evidence type="ECO:0000256" key="2">
    <source>
        <dbReference type="ARBA" id="ARBA00022475"/>
    </source>
</evidence>
<feature type="transmembrane region" description="Helical" evidence="6">
    <location>
        <begin position="436"/>
        <end position="458"/>
    </location>
</feature>
<name>A0A6N2TQ47_BLAHA</name>
<feature type="transmembrane region" description="Helical" evidence="6">
    <location>
        <begin position="167"/>
        <end position="187"/>
    </location>
</feature>
<dbReference type="PANTHER" id="PTHR30250">
    <property type="entry name" value="PST FAMILY PREDICTED COLANIC ACID TRANSPORTER"/>
    <property type="match status" value="1"/>
</dbReference>
<feature type="transmembrane region" description="Helical" evidence="6">
    <location>
        <begin position="113"/>
        <end position="132"/>
    </location>
</feature>
<evidence type="ECO:0000256" key="5">
    <source>
        <dbReference type="ARBA" id="ARBA00023136"/>
    </source>
</evidence>
<comment type="subcellular location">
    <subcellularLocation>
        <location evidence="1">Cell membrane</location>
        <topology evidence="1">Multi-pass membrane protein</topology>
    </subcellularLocation>
</comment>
<keyword evidence="4 6" id="KW-1133">Transmembrane helix</keyword>
<feature type="transmembrane region" description="Helical" evidence="6">
    <location>
        <begin position="325"/>
        <end position="341"/>
    </location>
</feature>
<dbReference type="PANTHER" id="PTHR30250:SF11">
    <property type="entry name" value="O-ANTIGEN TRANSPORTER-RELATED"/>
    <property type="match status" value="1"/>
</dbReference>
<dbReference type="InterPro" id="IPR002797">
    <property type="entry name" value="Polysacc_synth"/>
</dbReference>
<feature type="transmembrane region" description="Helical" evidence="6">
    <location>
        <begin position="139"/>
        <end position="161"/>
    </location>
</feature>
<feature type="transmembrane region" description="Helical" evidence="6">
    <location>
        <begin position="208"/>
        <end position="225"/>
    </location>
</feature>
<evidence type="ECO:0000313" key="7">
    <source>
        <dbReference type="EMBL" id="VYT07517.1"/>
    </source>
</evidence>
<dbReference type="EMBL" id="CACRSY010000012">
    <property type="protein sequence ID" value="VYT07517.1"/>
    <property type="molecule type" value="Genomic_DNA"/>
</dbReference>
<sequence length="465" mass="52747">MKDLWRFIKSSGIYFVGTVLTKLISFLLLPLYTSYISPADYGTYDLYNAYIMFLCSVLFLDIWSGIMRFMYEYAGENRKKPINCGFAIFTTSTILYTIIIIVAAPALHVEYPFWLFLYGILMNTQTLVGYIARGYEKNVLYTTSGLIGSITTIVFNILLLVQFKMDYSALFIASCIGYVVNIVIMVVGIHERHLFSFKYFDKKLFKEMLLFSLPLCLNSVAYWFLTSYNRIAVNDYLGPEANGYYAIAGRFGSMITLFTTCFQMAWQELAYSKSAKEDGLGEFYSVATNNYIKSMGVGLVILIPSIFIIYPLMVNEAYGVGKELIPFYLLGTILSTISSFLGNTFSAIKKNQLLFITMLIGSVANVVCIHLLLPKLGLQASNVALAIGFLLICITRLVLLKKELHISIEYRNIVIVIIGFICVTIAYQYGNLWQNIVVMLVALALIFYFFKDVFHMVLQKVRGRS</sequence>
<accession>A0A6N2TQ47</accession>
<proteinExistence type="predicted"/>
<keyword evidence="5 6" id="KW-0472">Membrane</keyword>
<evidence type="ECO:0000256" key="3">
    <source>
        <dbReference type="ARBA" id="ARBA00022692"/>
    </source>
</evidence>
<dbReference type="RefSeq" id="WP_156342372.1">
    <property type="nucleotide sequence ID" value="NZ_CACRSY010000012.1"/>
</dbReference>
<protein>
    <submittedName>
        <fullName evidence="7">Polysaccharide biosynthesis protein</fullName>
    </submittedName>
</protein>
<feature type="transmembrane region" description="Helical" evidence="6">
    <location>
        <begin position="245"/>
        <end position="266"/>
    </location>
</feature>
<dbReference type="GO" id="GO:0005886">
    <property type="term" value="C:plasma membrane"/>
    <property type="evidence" value="ECO:0007669"/>
    <property type="project" value="UniProtKB-SubCell"/>
</dbReference>
<keyword evidence="3 6" id="KW-0812">Transmembrane</keyword>
<feature type="transmembrane region" description="Helical" evidence="6">
    <location>
        <begin position="12"/>
        <end position="35"/>
    </location>
</feature>
<dbReference type="AlphaFoldDB" id="A0A6N2TQ47"/>
<dbReference type="Pfam" id="PF01943">
    <property type="entry name" value="Polysacc_synt"/>
    <property type="match status" value="1"/>
</dbReference>
<organism evidence="7">
    <name type="scientific">Blautia hansenii</name>
    <name type="common">Ruminococcus hansenii</name>
    <dbReference type="NCBI Taxonomy" id="1322"/>
    <lineage>
        <taxon>Bacteria</taxon>
        <taxon>Bacillati</taxon>
        <taxon>Bacillota</taxon>
        <taxon>Clostridia</taxon>
        <taxon>Lachnospirales</taxon>
        <taxon>Lachnospiraceae</taxon>
        <taxon>Blautia</taxon>
    </lineage>
</organism>
<gene>
    <name evidence="7" type="ORF">BHLFYP23_00047</name>
</gene>